<organism evidence="1 2">
    <name type="scientific">Nannocystis pusilla</name>
    <dbReference type="NCBI Taxonomy" id="889268"/>
    <lineage>
        <taxon>Bacteria</taxon>
        <taxon>Pseudomonadati</taxon>
        <taxon>Myxococcota</taxon>
        <taxon>Polyangia</taxon>
        <taxon>Nannocystales</taxon>
        <taxon>Nannocystaceae</taxon>
        <taxon>Nannocystis</taxon>
    </lineage>
</organism>
<dbReference type="RefSeq" id="WP_267771183.1">
    <property type="nucleotide sequence ID" value="NZ_JAPNKE010000002.1"/>
</dbReference>
<comment type="caution">
    <text evidence="1">The sequence shown here is derived from an EMBL/GenBank/DDBJ whole genome shotgun (WGS) entry which is preliminary data.</text>
</comment>
<proteinExistence type="predicted"/>
<dbReference type="Proteomes" id="UP001150924">
    <property type="component" value="Unassembled WGS sequence"/>
</dbReference>
<gene>
    <name evidence="1" type="ORF">OV079_24065</name>
</gene>
<evidence type="ECO:0000313" key="1">
    <source>
        <dbReference type="EMBL" id="MCY1008580.1"/>
    </source>
</evidence>
<name>A0A9X3ESR9_9BACT</name>
<evidence type="ECO:0000313" key="2">
    <source>
        <dbReference type="Proteomes" id="UP001150924"/>
    </source>
</evidence>
<accession>A0A9X3ESR9</accession>
<dbReference type="EMBL" id="JAPNKE010000002">
    <property type="protein sequence ID" value="MCY1008580.1"/>
    <property type="molecule type" value="Genomic_DNA"/>
</dbReference>
<dbReference type="AlphaFoldDB" id="A0A9X3ESR9"/>
<reference evidence="1" key="1">
    <citation type="submission" date="2022-11" db="EMBL/GenBank/DDBJ databases">
        <title>Minimal conservation of predation-associated metabolite biosynthetic gene clusters underscores biosynthetic potential of Myxococcota including descriptions for ten novel species: Archangium lansinium sp. nov., Myxococcus landrumus sp. nov., Nannocystis bai.</title>
        <authorList>
            <person name="Ahearne A."/>
            <person name="Stevens C."/>
            <person name="Phillips K."/>
        </authorList>
    </citation>
    <scope>NUCLEOTIDE SEQUENCE</scope>
    <source>
        <strain evidence="1">Na p29</strain>
    </source>
</reference>
<sequence length="270" mass="28730">MPPRVPAVAVAALRGHVERFLRAHGVAAEATREDAEVDVVDLCGMLLAGLRHVRAAYPWLGRGGAIARPPEPEPPGLLPAVARALPGQDAPLTPEACVAALRLASPFVVDDAPCGRRSAPPGVYPYMSFETDDALPRDDLADRVFGVVVEDGWLVEPGRRDAVLSAVVPANAEPIGFEALADDRARALACHLLAGRHEAAAAFVRLFGAGTRCFGLRGQEGEGDDRFAHGHAWSCYDADGYGSWGRTLVLVATDGLRVAYLEALWDVRSE</sequence>
<protein>
    <submittedName>
        <fullName evidence="1">Uncharacterized protein</fullName>
    </submittedName>
</protein>
<keyword evidence="2" id="KW-1185">Reference proteome</keyword>